<sequence>MGWEDYIVPVTSGILVTIILGSLRMAWTRRRRVPLALSRRVRRKTYLGAVLSESAKDTQRLDVVSPRLAPAAESPTIAKIRAEWKRINERCGVRVVIFESDDSIRGGVELLNEGIAVRLAQRVFGMEHLSFHRFEREPATASTAIVNHRNGRNDHPVILDGIGTQALSDFESLWGAAQPLEAFIAKKICDTITALEDPEAVREALKKIERQLDINLRDGITVLPHLAFGNSCRVVFILGLPGAGKSHVRRALTARLATMGIETEQLSDYSFIYGDFLRALVELEPARGTGFKAHPGGAFEVSDIEALAPGLQALAKAVRVAAKEGKAVVIEFARPDLLSALREFDDLRHMSRVIYVDAPAPLRAERRNRRIERPGVIVTDQTVCFKLTDNHLLPPDANEAIYAVDNIKDLESDSYWGRRVFRINNDVDDGGAKIDARIDEFVKSIVDRYRVP</sequence>
<name>A0ABW1CKQ7_9ACTN</name>
<evidence type="ECO:0000313" key="3">
    <source>
        <dbReference type="Proteomes" id="UP001596058"/>
    </source>
</evidence>
<gene>
    <name evidence="2" type="ORF">ACFPZ3_18625</name>
</gene>
<keyword evidence="3" id="KW-1185">Reference proteome</keyword>
<proteinExistence type="predicted"/>
<protein>
    <submittedName>
        <fullName evidence="2">Uncharacterized protein</fullName>
    </submittedName>
</protein>
<reference evidence="3" key="1">
    <citation type="journal article" date="2019" name="Int. J. Syst. Evol. Microbiol.">
        <title>The Global Catalogue of Microorganisms (GCM) 10K type strain sequencing project: providing services to taxonomists for standard genome sequencing and annotation.</title>
        <authorList>
            <consortium name="The Broad Institute Genomics Platform"/>
            <consortium name="The Broad Institute Genome Sequencing Center for Infectious Disease"/>
            <person name="Wu L."/>
            <person name="Ma J."/>
        </authorList>
    </citation>
    <scope>NUCLEOTIDE SEQUENCE [LARGE SCALE GENOMIC DNA]</scope>
    <source>
        <strain evidence="3">CCUG 53903</strain>
    </source>
</reference>
<keyword evidence="1" id="KW-0472">Membrane</keyword>
<dbReference type="Proteomes" id="UP001596058">
    <property type="component" value="Unassembled WGS sequence"/>
</dbReference>
<organism evidence="2 3">
    <name type="scientific">Nonomuraea insulae</name>
    <dbReference type="NCBI Taxonomy" id="1616787"/>
    <lineage>
        <taxon>Bacteria</taxon>
        <taxon>Bacillati</taxon>
        <taxon>Actinomycetota</taxon>
        <taxon>Actinomycetes</taxon>
        <taxon>Streptosporangiales</taxon>
        <taxon>Streptosporangiaceae</taxon>
        <taxon>Nonomuraea</taxon>
    </lineage>
</organism>
<keyword evidence="1" id="KW-0812">Transmembrane</keyword>
<accession>A0ABW1CKQ7</accession>
<comment type="caution">
    <text evidence="2">The sequence shown here is derived from an EMBL/GenBank/DDBJ whole genome shotgun (WGS) entry which is preliminary data.</text>
</comment>
<dbReference type="RefSeq" id="WP_379515395.1">
    <property type="nucleotide sequence ID" value="NZ_JBHSPA010000023.1"/>
</dbReference>
<dbReference type="SUPFAM" id="SSF52540">
    <property type="entry name" value="P-loop containing nucleoside triphosphate hydrolases"/>
    <property type="match status" value="1"/>
</dbReference>
<evidence type="ECO:0000313" key="2">
    <source>
        <dbReference type="EMBL" id="MFC5825882.1"/>
    </source>
</evidence>
<evidence type="ECO:0000256" key="1">
    <source>
        <dbReference type="SAM" id="Phobius"/>
    </source>
</evidence>
<dbReference type="EMBL" id="JBHSPA010000023">
    <property type="protein sequence ID" value="MFC5825882.1"/>
    <property type="molecule type" value="Genomic_DNA"/>
</dbReference>
<feature type="transmembrane region" description="Helical" evidence="1">
    <location>
        <begin position="6"/>
        <end position="27"/>
    </location>
</feature>
<dbReference type="Gene3D" id="3.40.50.300">
    <property type="entry name" value="P-loop containing nucleotide triphosphate hydrolases"/>
    <property type="match status" value="1"/>
</dbReference>
<keyword evidence="1" id="KW-1133">Transmembrane helix</keyword>
<dbReference type="InterPro" id="IPR027417">
    <property type="entry name" value="P-loop_NTPase"/>
</dbReference>